<accession>A0A2Z7B4W7</accession>
<reference evidence="1 2" key="1">
    <citation type="journal article" date="2015" name="Proc. Natl. Acad. Sci. U.S.A.">
        <title>The resurrection genome of Boea hygrometrica: A blueprint for survival of dehydration.</title>
        <authorList>
            <person name="Xiao L."/>
            <person name="Yang G."/>
            <person name="Zhang L."/>
            <person name="Yang X."/>
            <person name="Zhao S."/>
            <person name="Ji Z."/>
            <person name="Zhou Q."/>
            <person name="Hu M."/>
            <person name="Wang Y."/>
            <person name="Chen M."/>
            <person name="Xu Y."/>
            <person name="Jin H."/>
            <person name="Xiao X."/>
            <person name="Hu G."/>
            <person name="Bao F."/>
            <person name="Hu Y."/>
            <person name="Wan P."/>
            <person name="Li L."/>
            <person name="Deng X."/>
            <person name="Kuang T."/>
            <person name="Xiang C."/>
            <person name="Zhu J.K."/>
            <person name="Oliver M.J."/>
            <person name="He Y."/>
        </authorList>
    </citation>
    <scope>NUCLEOTIDE SEQUENCE [LARGE SCALE GENOMIC DNA]</scope>
    <source>
        <strain evidence="2">cv. XS01</strain>
    </source>
</reference>
<sequence length="182" mass="21256">MACAMIKNQQIATVILNQLLQDSSRSVVELEKKPAATQIQQLAFSDADFIFSTKIQISRSSTQSKILNRKLHRKNSKRFLMRIRQTSRCNGRFRGLMMDSLTQINAYVNDFVTVDNPVQIATCPRSFATRFLVEILRAVVRSLAEVIRQFPDFYTTRFHPKTLNYKNEEQVEEEEQDQFWGW</sequence>
<dbReference type="Proteomes" id="UP000250235">
    <property type="component" value="Unassembled WGS sequence"/>
</dbReference>
<evidence type="ECO:0000313" key="2">
    <source>
        <dbReference type="Proteomes" id="UP000250235"/>
    </source>
</evidence>
<proteinExistence type="predicted"/>
<name>A0A2Z7B4W7_9LAMI</name>
<dbReference type="AlphaFoldDB" id="A0A2Z7B4W7"/>
<keyword evidence="2" id="KW-1185">Reference proteome</keyword>
<gene>
    <name evidence="1" type="ORF">F511_18520</name>
</gene>
<dbReference type="EMBL" id="KV009378">
    <property type="protein sequence ID" value="KZV29402.1"/>
    <property type="molecule type" value="Genomic_DNA"/>
</dbReference>
<protein>
    <submittedName>
        <fullName evidence="1">U-box domain-containing protein 11-like</fullName>
    </submittedName>
</protein>
<evidence type="ECO:0000313" key="1">
    <source>
        <dbReference type="EMBL" id="KZV29402.1"/>
    </source>
</evidence>
<organism evidence="1 2">
    <name type="scientific">Dorcoceras hygrometricum</name>
    <dbReference type="NCBI Taxonomy" id="472368"/>
    <lineage>
        <taxon>Eukaryota</taxon>
        <taxon>Viridiplantae</taxon>
        <taxon>Streptophyta</taxon>
        <taxon>Embryophyta</taxon>
        <taxon>Tracheophyta</taxon>
        <taxon>Spermatophyta</taxon>
        <taxon>Magnoliopsida</taxon>
        <taxon>eudicotyledons</taxon>
        <taxon>Gunneridae</taxon>
        <taxon>Pentapetalae</taxon>
        <taxon>asterids</taxon>
        <taxon>lamiids</taxon>
        <taxon>Lamiales</taxon>
        <taxon>Gesneriaceae</taxon>
        <taxon>Didymocarpoideae</taxon>
        <taxon>Trichosporeae</taxon>
        <taxon>Loxocarpinae</taxon>
        <taxon>Dorcoceras</taxon>
    </lineage>
</organism>